<feature type="domain" description="Ketoreductase" evidence="4">
    <location>
        <begin position="3"/>
        <end position="181"/>
    </location>
</feature>
<dbReference type="PRINTS" id="PR00080">
    <property type="entry name" value="SDRFAMILY"/>
</dbReference>
<dbReference type="GO" id="GO:0016491">
    <property type="term" value="F:oxidoreductase activity"/>
    <property type="evidence" value="ECO:0007669"/>
    <property type="project" value="UniProtKB-KW"/>
</dbReference>
<evidence type="ECO:0000256" key="3">
    <source>
        <dbReference type="RuleBase" id="RU000363"/>
    </source>
</evidence>
<dbReference type="InterPro" id="IPR002347">
    <property type="entry name" value="SDR_fam"/>
</dbReference>
<comment type="caution">
    <text evidence="5">The sequence shown here is derived from an EMBL/GenBank/DDBJ whole genome shotgun (WGS) entry which is preliminary data.</text>
</comment>
<evidence type="ECO:0000259" key="4">
    <source>
        <dbReference type="SMART" id="SM00822"/>
    </source>
</evidence>
<dbReference type="PANTHER" id="PTHR44169">
    <property type="entry name" value="NADPH-DEPENDENT 1-ACYLDIHYDROXYACETONE PHOSPHATE REDUCTASE"/>
    <property type="match status" value="1"/>
</dbReference>
<reference evidence="6" key="1">
    <citation type="submission" date="2018-02" db="EMBL/GenBank/DDBJ databases">
        <title>Genome sequencing of Solimonas sp. HR-BB.</title>
        <authorList>
            <person name="Lee Y."/>
            <person name="Jeon C.O."/>
        </authorList>
    </citation>
    <scope>NUCLEOTIDE SEQUENCE [LARGE SCALE GENOMIC DNA]</scope>
    <source>
        <strain evidence="6">HR-E</strain>
    </source>
</reference>
<dbReference type="SUPFAM" id="SSF51735">
    <property type="entry name" value="NAD(P)-binding Rossmann-fold domains"/>
    <property type="match status" value="1"/>
</dbReference>
<evidence type="ECO:0000256" key="1">
    <source>
        <dbReference type="ARBA" id="ARBA00006484"/>
    </source>
</evidence>
<name>A0A2P6AT29_9GAMM</name>
<comment type="similarity">
    <text evidence="1 3">Belongs to the short-chain dehydrogenases/reductases (SDR) family.</text>
</comment>
<dbReference type="PANTHER" id="PTHR44169:SF6">
    <property type="entry name" value="NADPH-DEPENDENT 1-ACYLDIHYDROXYACETONE PHOSPHATE REDUCTASE"/>
    <property type="match status" value="1"/>
</dbReference>
<dbReference type="InterPro" id="IPR020904">
    <property type="entry name" value="Sc_DH/Rdtase_CS"/>
</dbReference>
<dbReference type="PROSITE" id="PS00061">
    <property type="entry name" value="ADH_SHORT"/>
    <property type="match status" value="1"/>
</dbReference>
<dbReference type="EMBL" id="PTQZ01000079">
    <property type="protein sequence ID" value="PQA44802.1"/>
    <property type="molecule type" value="Genomic_DNA"/>
</dbReference>
<accession>A0A2P6AT29</accession>
<dbReference type="SMART" id="SM00822">
    <property type="entry name" value="PKS_KR"/>
    <property type="match status" value="1"/>
</dbReference>
<evidence type="ECO:0000313" key="6">
    <source>
        <dbReference type="Proteomes" id="UP000243900"/>
    </source>
</evidence>
<protein>
    <submittedName>
        <fullName evidence="5">Short-chain dehydrogenase</fullName>
    </submittedName>
</protein>
<dbReference type="AlphaFoldDB" id="A0A2P6AT29"/>
<dbReference type="Proteomes" id="UP000243900">
    <property type="component" value="Unassembled WGS sequence"/>
</dbReference>
<keyword evidence="6" id="KW-1185">Reference proteome</keyword>
<proteinExistence type="inferred from homology"/>
<sequence length="279" mass="29031">MSRTVLITGCSTGIGRALALELHGRGLTVCATARRPETLAELHAAGLRTYALDVCSPASIAALAEQLAADGLVPDALVNNAGYGAMGPLLELPSDELQRQFDTNVFALMAVTRAFVPGMIARRRGLVVNVGSVSGVLPTPFSGAYCATKAAVHALSDALRIELAPFGVDVLVVQPGGIESQFGATAGQGASERRGDLALYAPLAAAIDARAAASQQNATPAAEFARQLADAMQAGRPAPVVRIGHGSFIMPQLKRWLPTRVLDRVLARRFGLDRLASGD</sequence>
<keyword evidence="2" id="KW-0560">Oxidoreductase</keyword>
<evidence type="ECO:0000313" key="5">
    <source>
        <dbReference type="EMBL" id="PQA44802.1"/>
    </source>
</evidence>
<evidence type="ECO:0000256" key="2">
    <source>
        <dbReference type="ARBA" id="ARBA00023002"/>
    </source>
</evidence>
<dbReference type="CDD" id="cd05374">
    <property type="entry name" value="17beta-HSD-like_SDR_c"/>
    <property type="match status" value="1"/>
</dbReference>
<organism evidence="5 6">
    <name type="scientific">Amnimonas aquatica</name>
    <dbReference type="NCBI Taxonomy" id="2094561"/>
    <lineage>
        <taxon>Bacteria</taxon>
        <taxon>Pseudomonadati</taxon>
        <taxon>Pseudomonadota</taxon>
        <taxon>Gammaproteobacteria</taxon>
        <taxon>Moraxellales</taxon>
        <taxon>Moraxellaceae</taxon>
        <taxon>Amnimonas</taxon>
    </lineage>
</organism>
<dbReference type="RefSeq" id="WP_105191902.1">
    <property type="nucleotide sequence ID" value="NZ_PTQZ01000079.1"/>
</dbReference>
<dbReference type="InterPro" id="IPR036291">
    <property type="entry name" value="NAD(P)-bd_dom_sf"/>
</dbReference>
<dbReference type="NCBIfam" id="NF004284">
    <property type="entry name" value="PRK05693.1"/>
    <property type="match status" value="1"/>
</dbReference>
<dbReference type="Pfam" id="PF00106">
    <property type="entry name" value="adh_short"/>
    <property type="match status" value="1"/>
</dbReference>
<dbReference type="InterPro" id="IPR057326">
    <property type="entry name" value="KR_dom"/>
</dbReference>
<gene>
    <name evidence="5" type="ORF">C5O18_04695</name>
</gene>
<dbReference type="OrthoDB" id="9775296at2"/>
<dbReference type="Gene3D" id="3.40.50.720">
    <property type="entry name" value="NAD(P)-binding Rossmann-like Domain"/>
    <property type="match status" value="1"/>
</dbReference>
<dbReference type="PRINTS" id="PR00081">
    <property type="entry name" value="GDHRDH"/>
</dbReference>